<evidence type="ECO:0000313" key="1">
    <source>
        <dbReference type="EMBL" id="KAA5206602.1"/>
    </source>
</evidence>
<comment type="caution">
    <text evidence="2">The sequence shown here is derived from an EMBL/GenBank/DDBJ whole genome shotgun (WGS) entry which is preliminary data.</text>
</comment>
<name>A0A3E5HUT3_BACFG</name>
<evidence type="ECO:0000313" key="2">
    <source>
        <dbReference type="EMBL" id="RGY64472.1"/>
    </source>
</evidence>
<evidence type="ECO:0000313" key="4">
    <source>
        <dbReference type="Proteomes" id="UP000429838"/>
    </source>
</evidence>
<gene>
    <name evidence="2" type="ORF">DXA27_21785</name>
    <name evidence="1" type="ORF">F2Z25_15195</name>
</gene>
<reference evidence="1 4" key="2">
    <citation type="journal article" date="2019" name="Nat. Med.">
        <title>A library of human gut bacterial isolates paired with longitudinal multiomics data enables mechanistic microbiome research.</title>
        <authorList>
            <person name="Poyet M."/>
            <person name="Groussin M."/>
            <person name="Gibbons S.M."/>
            <person name="Avila-Pacheco J."/>
            <person name="Jiang X."/>
            <person name="Kearney S.M."/>
            <person name="Perrotta A.R."/>
            <person name="Berdy B."/>
            <person name="Zhao S."/>
            <person name="Lieberman T.D."/>
            <person name="Swanson P.K."/>
            <person name="Smith M."/>
            <person name="Roesemann S."/>
            <person name="Alexander J.E."/>
            <person name="Rich S.A."/>
            <person name="Livny J."/>
            <person name="Vlamakis H."/>
            <person name="Clish C."/>
            <person name="Bullock K."/>
            <person name="Deik A."/>
            <person name="Scott J."/>
            <person name="Pierce K.A."/>
            <person name="Xavier R.J."/>
            <person name="Alm E.J."/>
        </authorList>
    </citation>
    <scope>NUCLEOTIDE SEQUENCE [LARGE SCALE GENOMIC DNA]</scope>
    <source>
        <strain evidence="1 4">BIOML-A1</strain>
    </source>
</reference>
<protein>
    <submittedName>
        <fullName evidence="2">Uncharacterized protein</fullName>
    </submittedName>
</protein>
<organism evidence="2 3">
    <name type="scientific">Bacteroides fragilis</name>
    <dbReference type="NCBI Taxonomy" id="817"/>
    <lineage>
        <taxon>Bacteria</taxon>
        <taxon>Pseudomonadati</taxon>
        <taxon>Bacteroidota</taxon>
        <taxon>Bacteroidia</taxon>
        <taxon>Bacteroidales</taxon>
        <taxon>Bacteroidaceae</taxon>
        <taxon>Bacteroides</taxon>
    </lineage>
</organism>
<dbReference type="Proteomes" id="UP000284614">
    <property type="component" value="Unassembled WGS sequence"/>
</dbReference>
<accession>A0A3E5HUT3</accession>
<sequence length="72" mass="8815">MEYLLNNNNVIIFVVSKNKSNMGEKPVSKERIKLEKDLLFYLRYYKELQDRGHYKQELDYQIELLTKKLKEM</sequence>
<dbReference type="AlphaFoldDB" id="A0A3E5HUT3"/>
<evidence type="ECO:0000313" key="3">
    <source>
        <dbReference type="Proteomes" id="UP000284614"/>
    </source>
</evidence>
<dbReference type="EMBL" id="QSDG01000030">
    <property type="protein sequence ID" value="RGY64472.1"/>
    <property type="molecule type" value="Genomic_DNA"/>
</dbReference>
<dbReference type="Proteomes" id="UP000429838">
    <property type="component" value="Unassembled WGS sequence"/>
</dbReference>
<reference evidence="2 3" key="1">
    <citation type="submission" date="2018-08" db="EMBL/GenBank/DDBJ databases">
        <title>A genome reference for cultivated species of the human gut microbiota.</title>
        <authorList>
            <person name="Zou Y."/>
            <person name="Xue W."/>
            <person name="Luo G."/>
        </authorList>
    </citation>
    <scope>NUCLEOTIDE SEQUENCE [LARGE SCALE GENOMIC DNA]</scope>
    <source>
        <strain evidence="2 3">OF01-1</strain>
    </source>
</reference>
<dbReference type="EMBL" id="VWAQ01000013">
    <property type="protein sequence ID" value="KAA5206602.1"/>
    <property type="molecule type" value="Genomic_DNA"/>
</dbReference>
<proteinExistence type="predicted"/>